<keyword evidence="1" id="KW-0472">Membrane</keyword>
<name>A0A2K8NXL2_9MOLU</name>
<keyword evidence="1" id="KW-1133">Transmembrane helix</keyword>
<proteinExistence type="predicted"/>
<dbReference type="Proteomes" id="UP000232230">
    <property type="component" value="Chromosome"/>
</dbReference>
<dbReference type="EMBL" id="CP024965">
    <property type="protein sequence ID" value="ATZ18575.1"/>
    <property type="molecule type" value="Genomic_DNA"/>
</dbReference>
<organism evidence="2 3">
    <name type="scientific">Williamsoniiplasma somnilux</name>
    <dbReference type="NCBI Taxonomy" id="215578"/>
    <lineage>
        <taxon>Bacteria</taxon>
        <taxon>Bacillati</taxon>
        <taxon>Mycoplasmatota</taxon>
        <taxon>Mollicutes</taxon>
        <taxon>Entomoplasmatales</taxon>
        <taxon>Williamsoniiplasma</taxon>
    </lineage>
</organism>
<feature type="transmembrane region" description="Helical" evidence="1">
    <location>
        <begin position="16"/>
        <end position="41"/>
    </location>
</feature>
<keyword evidence="3" id="KW-1185">Reference proteome</keyword>
<dbReference type="AlphaFoldDB" id="A0A2K8NXL2"/>
<gene>
    <name evidence="2" type="ORF">ESOMN_v1c01900</name>
</gene>
<evidence type="ECO:0000313" key="3">
    <source>
        <dbReference type="Proteomes" id="UP000232230"/>
    </source>
</evidence>
<keyword evidence="1" id="KW-0812">Transmembrane</keyword>
<accession>A0A2K8NXL2</accession>
<reference evidence="2 3" key="1">
    <citation type="submission" date="2017-11" db="EMBL/GenBank/DDBJ databases">
        <title>Genome sequence of Entomoplasma somnilux PYAN-1 (ATCC 49194).</title>
        <authorList>
            <person name="Lo W.-S."/>
            <person name="Gasparich G.E."/>
            <person name="Kuo C.-H."/>
        </authorList>
    </citation>
    <scope>NUCLEOTIDE SEQUENCE [LARGE SCALE GENOMIC DNA]</scope>
    <source>
        <strain evidence="2 3">PYAN-1</strain>
    </source>
</reference>
<evidence type="ECO:0008006" key="4">
    <source>
        <dbReference type="Google" id="ProtNLM"/>
    </source>
</evidence>
<dbReference type="RefSeq" id="WP_024863739.1">
    <property type="nucleotide sequence ID" value="NZ_CP024965.1"/>
</dbReference>
<protein>
    <recommendedName>
        <fullName evidence="4">Septation ring formation regulator</fullName>
    </recommendedName>
</protein>
<sequence>MNLLSGWDISGSLNTIQILCLSVFFVCLILIIILFCLFNLYKNILKTAYEAHKELIKIAKSPVQNRLKRLNFIVKNNSNSGIENDLNIWRIEYKNLIDKTFISQQNIVLNTFSDSKYRRPTILNYRRIKKCLDETKNISIKLFAIFKQMDKILMKEFIQRDTRIQIRDVYNSLKPIVADFLKDTNFIFDKEVFIVNFQKIDLALKLINIALKKGEYSKAVNFQSVTTKEIIKTIQTIDTFYLADKLLNKTLKDKMRDLETDSNKILFTKEEIDKKQLAISVLKNKFIDYYNEIFENLKKLDSEKAFSLLSEINDMVFDFENNIKRESKIKDFFVQNFSNLNYFCESVIDSQNKLENLALENKNQGQEVSQFSSMLKLSRKEAIKIDEKWKLICKSINNIKADKGFINLEELKISLTKILEDVQNIYIEFTKIASSLRTPSSLKQEIENKVLEIQTLLSNCEVILANNMNVPEIHSFYKNINKFYEDAEIIQNIEAANELFDLIIELKNEIKNKIIKEAFAQELIIYLNRFVNNEDFESVYEQVNEAYRQNDFENSISIAINSIIKFKNN</sequence>
<evidence type="ECO:0000313" key="2">
    <source>
        <dbReference type="EMBL" id="ATZ18575.1"/>
    </source>
</evidence>
<dbReference type="KEGG" id="esx:ESOMN_v1c01900"/>
<evidence type="ECO:0000256" key="1">
    <source>
        <dbReference type="SAM" id="Phobius"/>
    </source>
</evidence>